<protein>
    <submittedName>
        <fullName evidence="1">Uncharacterized protein</fullName>
    </submittedName>
</protein>
<evidence type="ECO:0000313" key="1">
    <source>
        <dbReference type="EMBL" id="CAB4158684.1"/>
    </source>
</evidence>
<dbReference type="EMBL" id="LR796672">
    <property type="protein sequence ID" value="CAB4158684.1"/>
    <property type="molecule type" value="Genomic_DNA"/>
</dbReference>
<reference evidence="1" key="1">
    <citation type="submission" date="2020-04" db="EMBL/GenBank/DDBJ databases">
        <authorList>
            <person name="Chiriac C."/>
            <person name="Salcher M."/>
            <person name="Ghai R."/>
            <person name="Kavagutti S V."/>
        </authorList>
    </citation>
    <scope>NUCLEOTIDE SEQUENCE</scope>
</reference>
<name>A0A6J5NU18_9CAUD</name>
<sequence>MAAISTLRAGIAAALTDNTKYSVFSFPPATVIANSVIISPSDPYISPSNGWHASISPMANFTISIMVPLLDNEGNLNGIEDDIVRVFSLLAASSYTYNVTEVSAPAILNAASGDLLTCNINISVLTSWS</sequence>
<proteinExistence type="predicted"/>
<gene>
    <name evidence="1" type="ORF">UFOVP710_17</name>
</gene>
<organism evidence="1">
    <name type="scientific">uncultured Caudovirales phage</name>
    <dbReference type="NCBI Taxonomy" id="2100421"/>
    <lineage>
        <taxon>Viruses</taxon>
        <taxon>Duplodnaviria</taxon>
        <taxon>Heunggongvirae</taxon>
        <taxon>Uroviricota</taxon>
        <taxon>Caudoviricetes</taxon>
        <taxon>Peduoviridae</taxon>
        <taxon>Maltschvirus</taxon>
        <taxon>Maltschvirus maltsch</taxon>
    </lineage>
</organism>
<accession>A0A6J5NU18</accession>